<organism evidence="2 3">
    <name type="scientific">Flagellimonas nanhaiensis</name>
    <dbReference type="NCBI Taxonomy" id="2292706"/>
    <lineage>
        <taxon>Bacteria</taxon>
        <taxon>Pseudomonadati</taxon>
        <taxon>Bacteroidota</taxon>
        <taxon>Flavobacteriia</taxon>
        <taxon>Flavobacteriales</taxon>
        <taxon>Flavobacteriaceae</taxon>
        <taxon>Flagellimonas</taxon>
    </lineage>
</organism>
<dbReference type="EMBL" id="QTJX01000001">
    <property type="protein sequence ID" value="RDY61408.1"/>
    <property type="molecule type" value="Genomic_DNA"/>
</dbReference>
<reference evidence="2 3" key="1">
    <citation type="submission" date="2018-08" db="EMBL/GenBank/DDBJ databases">
        <title>Muricauda nanhaiensis sp. nov., isolated from seawater of the South China Sea.</title>
        <authorList>
            <person name="Dang Y."/>
        </authorList>
    </citation>
    <scope>NUCLEOTIDE SEQUENCE [LARGE SCALE GENOMIC DNA]</scope>
    <source>
        <strain evidence="2 3">SM1704</strain>
    </source>
</reference>
<feature type="chain" id="PRO_5016911762" evidence="1">
    <location>
        <begin position="24"/>
        <end position="249"/>
    </location>
</feature>
<dbReference type="Proteomes" id="UP000261828">
    <property type="component" value="Unassembled WGS sequence"/>
</dbReference>
<name>A0A371JUC4_9FLAO</name>
<sequence>MVCNKKTYLSLALAFGWIFCAFAQDQAQVEYYNAFDEKVGIENTGLYQGILYLEKYRTINEQTQFFKTRDFLKGHVCYDGQCYYDLDLKYDVFEDEVLLKLITKAGGGTIKLFKEYVDSFEIDGTSFVKIEEKDIPSLNAYGFYAVALQSSIFTLYTKYNKKDFERKDRSSVYYEFLDGPSEHVLLYNGAYHTLNSKKDAVQLFPELKRDIDKFYGIARSLRKSDPNGFQVSLLRRIEILLNQSKPIEE</sequence>
<dbReference type="OrthoDB" id="1187639at2"/>
<feature type="signal peptide" evidence="1">
    <location>
        <begin position="1"/>
        <end position="23"/>
    </location>
</feature>
<dbReference type="AlphaFoldDB" id="A0A371JUC4"/>
<gene>
    <name evidence="2" type="ORF">DX873_04410</name>
</gene>
<evidence type="ECO:0000256" key="1">
    <source>
        <dbReference type="SAM" id="SignalP"/>
    </source>
</evidence>
<dbReference type="RefSeq" id="WP_116183289.1">
    <property type="nucleotide sequence ID" value="NZ_QTJX01000001.1"/>
</dbReference>
<proteinExistence type="predicted"/>
<protein>
    <submittedName>
        <fullName evidence="2">Uncharacterized protein</fullName>
    </submittedName>
</protein>
<evidence type="ECO:0000313" key="2">
    <source>
        <dbReference type="EMBL" id="RDY61408.1"/>
    </source>
</evidence>
<keyword evidence="1" id="KW-0732">Signal</keyword>
<accession>A0A371JUC4</accession>
<comment type="caution">
    <text evidence="2">The sequence shown here is derived from an EMBL/GenBank/DDBJ whole genome shotgun (WGS) entry which is preliminary data.</text>
</comment>
<keyword evidence="3" id="KW-1185">Reference proteome</keyword>
<evidence type="ECO:0000313" key="3">
    <source>
        <dbReference type="Proteomes" id="UP000261828"/>
    </source>
</evidence>